<evidence type="ECO:0000256" key="7">
    <source>
        <dbReference type="ARBA" id="ARBA00023004"/>
    </source>
</evidence>
<keyword evidence="3" id="KW-0001">2Fe-2S</keyword>
<accession>A0ABU4CTN0</accession>
<dbReference type="Proteomes" id="UP001185737">
    <property type="component" value="Unassembled WGS sequence"/>
</dbReference>
<dbReference type="InterPro" id="IPR001433">
    <property type="entry name" value="OxRdtase_FAD/NAD-bd"/>
</dbReference>
<protein>
    <submittedName>
        <fullName evidence="11">Ferredoxin--NADP reductase</fullName>
    </submittedName>
</protein>
<dbReference type="InterPro" id="IPR008333">
    <property type="entry name" value="Cbr1-like_FAD-bd_dom"/>
</dbReference>
<evidence type="ECO:0000256" key="3">
    <source>
        <dbReference type="ARBA" id="ARBA00022714"/>
    </source>
</evidence>
<name>A0ABU4CTN0_RHOJO</name>
<comment type="cofactor">
    <cofactor evidence="1">
        <name>FAD</name>
        <dbReference type="ChEBI" id="CHEBI:57692"/>
    </cofactor>
</comment>
<dbReference type="PRINTS" id="PR00410">
    <property type="entry name" value="PHEHYDRXLASE"/>
</dbReference>
<dbReference type="Pfam" id="PF00970">
    <property type="entry name" value="FAD_binding_6"/>
    <property type="match status" value="1"/>
</dbReference>
<dbReference type="Pfam" id="PF00111">
    <property type="entry name" value="Fer2"/>
    <property type="match status" value="1"/>
</dbReference>
<dbReference type="InterPro" id="IPR017927">
    <property type="entry name" value="FAD-bd_FR_type"/>
</dbReference>
<dbReference type="RefSeq" id="WP_317571872.1">
    <property type="nucleotide sequence ID" value="NZ_JAWLKA010000051.1"/>
</dbReference>
<keyword evidence="7" id="KW-0408">Iron</keyword>
<dbReference type="PROSITE" id="PS51085">
    <property type="entry name" value="2FE2S_FER_2"/>
    <property type="match status" value="1"/>
</dbReference>
<dbReference type="InterPro" id="IPR012675">
    <property type="entry name" value="Beta-grasp_dom_sf"/>
</dbReference>
<dbReference type="SUPFAM" id="SSF54292">
    <property type="entry name" value="2Fe-2S ferredoxin-like"/>
    <property type="match status" value="1"/>
</dbReference>
<evidence type="ECO:0000259" key="9">
    <source>
        <dbReference type="PROSITE" id="PS51085"/>
    </source>
</evidence>
<gene>
    <name evidence="11" type="ORF">R3Q59_41330</name>
</gene>
<dbReference type="SUPFAM" id="SSF63380">
    <property type="entry name" value="Riboflavin synthase domain-like"/>
    <property type="match status" value="1"/>
</dbReference>
<evidence type="ECO:0000256" key="2">
    <source>
        <dbReference type="ARBA" id="ARBA00022630"/>
    </source>
</evidence>
<dbReference type="InterPro" id="IPR017938">
    <property type="entry name" value="Riboflavin_synthase-like_b-brl"/>
</dbReference>
<keyword evidence="12" id="KW-1185">Reference proteome</keyword>
<dbReference type="Gene3D" id="3.10.20.30">
    <property type="match status" value="1"/>
</dbReference>
<evidence type="ECO:0000256" key="6">
    <source>
        <dbReference type="ARBA" id="ARBA00023002"/>
    </source>
</evidence>
<dbReference type="PANTHER" id="PTHR47354:SF8">
    <property type="entry name" value="1,2-PHENYLACETYL-COA EPOXIDASE, SUBUNIT E"/>
    <property type="match status" value="1"/>
</dbReference>
<keyword evidence="8" id="KW-0411">Iron-sulfur</keyword>
<evidence type="ECO:0000256" key="5">
    <source>
        <dbReference type="ARBA" id="ARBA00022827"/>
    </source>
</evidence>
<dbReference type="PROSITE" id="PS00197">
    <property type="entry name" value="2FE2S_FER_1"/>
    <property type="match status" value="1"/>
</dbReference>
<organism evidence="11 12">
    <name type="scientific">Rhodococcus jostii</name>
    <dbReference type="NCBI Taxonomy" id="132919"/>
    <lineage>
        <taxon>Bacteria</taxon>
        <taxon>Bacillati</taxon>
        <taxon>Actinomycetota</taxon>
        <taxon>Actinomycetes</taxon>
        <taxon>Mycobacteriales</taxon>
        <taxon>Nocardiaceae</taxon>
        <taxon>Rhodococcus</taxon>
    </lineage>
</organism>
<proteinExistence type="predicted"/>
<evidence type="ECO:0000256" key="4">
    <source>
        <dbReference type="ARBA" id="ARBA00022723"/>
    </source>
</evidence>
<dbReference type="PRINTS" id="PR00371">
    <property type="entry name" value="FPNCR"/>
</dbReference>
<dbReference type="InterPro" id="IPR001709">
    <property type="entry name" value="Flavoprot_Pyr_Nucl_cyt_Rdtase"/>
</dbReference>
<evidence type="ECO:0000256" key="1">
    <source>
        <dbReference type="ARBA" id="ARBA00001974"/>
    </source>
</evidence>
<dbReference type="InterPro" id="IPR050415">
    <property type="entry name" value="MRET"/>
</dbReference>
<dbReference type="Pfam" id="PF00175">
    <property type="entry name" value="NAD_binding_1"/>
    <property type="match status" value="1"/>
</dbReference>
<evidence type="ECO:0000313" key="11">
    <source>
        <dbReference type="EMBL" id="MDV6286921.1"/>
    </source>
</evidence>
<dbReference type="CDD" id="cd00207">
    <property type="entry name" value="fer2"/>
    <property type="match status" value="1"/>
</dbReference>
<dbReference type="CDD" id="cd06214">
    <property type="entry name" value="PA_degradation_oxidoreductase_like"/>
    <property type="match status" value="1"/>
</dbReference>
<feature type="domain" description="FAD-binding FR-type" evidence="10">
    <location>
        <begin position="6"/>
        <end position="109"/>
    </location>
</feature>
<sequence length="361" mass="38996">MGSNVTESVQLRVVDVIEETSDAKSFVLEAPSSLSYRPGQFLTIEVPSNSGAKSAARCYSLSSAPHESDLLKITVKRVRDGYGSNWMCDNVEVGHTLKALPPSGQFTSRQVSSDLLLFAGGSGITPVLSIAKSALANGAGDVVLFYANRNDASVIFASELSELAAKYPDRLIVIHWLESVQGIPTVTQLKNVVRHLSSYDAYVCGPAPFMAAALTALDQLGFPRERKHHERFISLEGNPFDVDEAAHEPSSSETVGEVIASIASEPPARAFRVSGEIGGVSFDHDDWPSDQVLLDFLLKKKLAAPFSCRSGECSSCTYRIVEGSVKMIGNDVLDDEDLNDGLRLACQSLPETDEISISYEF</sequence>
<evidence type="ECO:0000313" key="12">
    <source>
        <dbReference type="Proteomes" id="UP001185737"/>
    </source>
</evidence>
<dbReference type="EMBL" id="JAWLKA010000051">
    <property type="protein sequence ID" value="MDV6286921.1"/>
    <property type="molecule type" value="Genomic_DNA"/>
</dbReference>
<keyword evidence="4" id="KW-0479">Metal-binding</keyword>
<comment type="caution">
    <text evidence="11">The sequence shown here is derived from an EMBL/GenBank/DDBJ whole genome shotgun (WGS) entry which is preliminary data.</text>
</comment>
<feature type="domain" description="2Fe-2S ferredoxin-type" evidence="9">
    <location>
        <begin position="271"/>
        <end position="361"/>
    </location>
</feature>
<dbReference type="Gene3D" id="2.40.30.10">
    <property type="entry name" value="Translation factors"/>
    <property type="match status" value="1"/>
</dbReference>
<dbReference type="Gene3D" id="3.40.50.80">
    <property type="entry name" value="Nucleotide-binding domain of ferredoxin-NADP reductase (FNR) module"/>
    <property type="match status" value="1"/>
</dbReference>
<dbReference type="InterPro" id="IPR006058">
    <property type="entry name" value="2Fe2S_fd_BS"/>
</dbReference>
<dbReference type="InterPro" id="IPR001041">
    <property type="entry name" value="2Fe-2S_ferredoxin-type"/>
</dbReference>
<dbReference type="InterPro" id="IPR039261">
    <property type="entry name" value="FNR_nucleotide-bd"/>
</dbReference>
<keyword evidence="2" id="KW-0285">Flavoprotein</keyword>
<dbReference type="SUPFAM" id="SSF52343">
    <property type="entry name" value="Ferredoxin reductase-like, C-terminal NADP-linked domain"/>
    <property type="match status" value="1"/>
</dbReference>
<dbReference type="PROSITE" id="PS51384">
    <property type="entry name" value="FAD_FR"/>
    <property type="match status" value="1"/>
</dbReference>
<keyword evidence="6" id="KW-0560">Oxidoreductase</keyword>
<reference evidence="11 12" key="1">
    <citation type="submission" date="2023-10" db="EMBL/GenBank/DDBJ databases">
        <title>Development of a sustainable strategy for remediation of hydrocarbon-contaminated territories based on the waste exchange concept.</title>
        <authorList>
            <person name="Krivoruchko A."/>
        </authorList>
    </citation>
    <scope>NUCLEOTIDE SEQUENCE [LARGE SCALE GENOMIC DNA]</scope>
    <source>
        <strain evidence="11 12">IEGM 60</strain>
    </source>
</reference>
<keyword evidence="5" id="KW-0274">FAD</keyword>
<dbReference type="InterPro" id="IPR036010">
    <property type="entry name" value="2Fe-2S_ferredoxin-like_sf"/>
</dbReference>
<evidence type="ECO:0000259" key="10">
    <source>
        <dbReference type="PROSITE" id="PS51384"/>
    </source>
</evidence>
<evidence type="ECO:0000256" key="8">
    <source>
        <dbReference type="ARBA" id="ARBA00023014"/>
    </source>
</evidence>
<dbReference type="PANTHER" id="PTHR47354">
    <property type="entry name" value="NADH OXIDOREDUCTASE HCR"/>
    <property type="match status" value="1"/>
</dbReference>